<dbReference type="Gene3D" id="2.40.160.60">
    <property type="entry name" value="Outer membrane protein transport protein (OMPP1/FadL/TodX)"/>
    <property type="match status" value="1"/>
</dbReference>
<evidence type="ECO:0000313" key="2">
    <source>
        <dbReference type="Proteomes" id="UP000320623"/>
    </source>
</evidence>
<dbReference type="AlphaFoldDB" id="A0A0S4MQI4"/>
<dbReference type="STRING" id="1643428.GCA_001442855_00208"/>
<evidence type="ECO:0008006" key="3">
    <source>
        <dbReference type="Google" id="ProtNLM"/>
    </source>
</evidence>
<accession>A0A0S4MQI4</accession>
<dbReference type="NCBIfam" id="NF033709">
    <property type="entry name" value="PorV_fam"/>
    <property type="match status" value="1"/>
</dbReference>
<sequence length="298" mass="32835">MSIGIGGRALGMGNAFTSVANDVTSGYWNPAGLADLVATQIILMHDERFAGIVNYDYIGLGFKPSYVYSFAISIIRVGVDDIPYTENSFIDNNGNGIFDPDVDRLDPEKFSFVSSSDWIVLTSFAKAINDRFSIGASAKLIYRKISKNTGIGFGFDFALKYKISKTSIGLVLKDATSTLISWDTGRNELTTPSLIFGASTELELLWGRFTPAFDLVFRFEGRNKTALLGTNFASVDINAGVEYIYKDVIAVRFGYTENKELTLGTGLKLNRLDIDYSFAKFNSELGNTHRISAKFSLH</sequence>
<protein>
    <recommendedName>
        <fullName evidence="3">PorV/PorQ family protein</fullName>
    </recommendedName>
</protein>
<dbReference type="EMBL" id="FAOO01000001">
    <property type="protein sequence ID" value="CUU01290.1"/>
    <property type="molecule type" value="Genomic_DNA"/>
</dbReference>
<keyword evidence="2" id="KW-1185">Reference proteome</keyword>
<dbReference type="Proteomes" id="UP000320623">
    <property type="component" value="Unassembled WGS sequence"/>
</dbReference>
<organism evidence="1 2">
    <name type="scientific">Candidatus Thermokryptus mobilis</name>
    <dbReference type="NCBI Taxonomy" id="1643428"/>
    <lineage>
        <taxon>Bacteria</taxon>
        <taxon>Pseudomonadati</taxon>
        <taxon>Candidatus Kryptoniota</taxon>
        <taxon>Candidatus Thermokryptus</taxon>
    </lineage>
</organism>
<name>A0A0S4MQI4_9BACT</name>
<gene>
    <name evidence="1" type="ORF">JGI1_00219</name>
</gene>
<evidence type="ECO:0000313" key="1">
    <source>
        <dbReference type="EMBL" id="CUU01290.1"/>
    </source>
</evidence>
<reference evidence="2" key="1">
    <citation type="submission" date="2015-11" db="EMBL/GenBank/DDBJ databases">
        <authorList>
            <person name="Varghese N."/>
        </authorList>
    </citation>
    <scope>NUCLEOTIDE SEQUENCE [LARGE SCALE GENOMIC DNA]</scope>
</reference>
<proteinExistence type="predicted"/>